<dbReference type="EMBL" id="SNRY01003728">
    <property type="protein sequence ID" value="KAA6319947.1"/>
    <property type="molecule type" value="Genomic_DNA"/>
</dbReference>
<dbReference type="AlphaFoldDB" id="A0A5J4QE26"/>
<organism evidence="1">
    <name type="scientific">termite gut metagenome</name>
    <dbReference type="NCBI Taxonomy" id="433724"/>
    <lineage>
        <taxon>unclassified sequences</taxon>
        <taxon>metagenomes</taxon>
        <taxon>organismal metagenomes</taxon>
    </lineage>
</organism>
<gene>
    <name evidence="1" type="ORF">EZS27_030214</name>
</gene>
<comment type="caution">
    <text evidence="1">The sequence shown here is derived from an EMBL/GenBank/DDBJ whole genome shotgun (WGS) entry which is preliminary data.</text>
</comment>
<evidence type="ECO:0000313" key="1">
    <source>
        <dbReference type="EMBL" id="KAA6319947.1"/>
    </source>
</evidence>
<reference evidence="1" key="1">
    <citation type="submission" date="2019-03" db="EMBL/GenBank/DDBJ databases">
        <title>Single cell metagenomics reveals metabolic interactions within the superorganism composed of flagellate Streblomastix strix and complex community of Bacteroidetes bacteria on its surface.</title>
        <authorList>
            <person name="Treitli S.C."/>
            <person name="Kolisko M."/>
            <person name="Husnik F."/>
            <person name="Keeling P."/>
            <person name="Hampl V."/>
        </authorList>
    </citation>
    <scope>NUCLEOTIDE SEQUENCE</scope>
    <source>
        <strain evidence="1">STM</strain>
    </source>
</reference>
<sequence length="54" mass="6276">MINNVLTLHNHKPLKPKRDNSENIKQIILKINKSDKTKMGIKTGMILYRSDVNM</sequence>
<protein>
    <submittedName>
        <fullName evidence="1">Uncharacterized protein</fullName>
    </submittedName>
</protein>
<accession>A0A5J4QE26</accession>
<proteinExistence type="predicted"/>
<name>A0A5J4QE26_9ZZZZ</name>